<keyword evidence="2" id="KW-1185">Reference proteome</keyword>
<dbReference type="Proteomes" id="UP000579812">
    <property type="component" value="Unassembled WGS sequence"/>
</dbReference>
<dbReference type="AlphaFoldDB" id="A0A7J6D363"/>
<dbReference type="EMBL" id="JAAMOB010000005">
    <property type="protein sequence ID" value="KAF4113660.1"/>
    <property type="molecule type" value="Genomic_DNA"/>
</dbReference>
<comment type="caution">
    <text evidence="1">The sequence shown here is derived from an EMBL/GenBank/DDBJ whole genome shotgun (WGS) entry which is preliminary data.</text>
</comment>
<evidence type="ECO:0000313" key="2">
    <source>
        <dbReference type="Proteomes" id="UP000579812"/>
    </source>
</evidence>
<organism evidence="1 2">
    <name type="scientific">Onychostoma macrolepis</name>
    <dbReference type="NCBI Taxonomy" id="369639"/>
    <lineage>
        <taxon>Eukaryota</taxon>
        <taxon>Metazoa</taxon>
        <taxon>Chordata</taxon>
        <taxon>Craniata</taxon>
        <taxon>Vertebrata</taxon>
        <taxon>Euteleostomi</taxon>
        <taxon>Actinopterygii</taxon>
        <taxon>Neopterygii</taxon>
        <taxon>Teleostei</taxon>
        <taxon>Ostariophysi</taxon>
        <taxon>Cypriniformes</taxon>
        <taxon>Cyprinidae</taxon>
        <taxon>Acrossocheilinae</taxon>
        <taxon>Onychostoma</taxon>
    </lineage>
</organism>
<gene>
    <name evidence="1" type="ORF">G5714_006205</name>
</gene>
<sequence>MADNYDATFENLEFDEGLEQILEEIFDEAQLVVCGDDVGLNGEHGDDDNCVIILPTEDTFIHSFINRYFERIFDLAGQPLSYREAEEIAVNAQTEVILILRNIISCQQQHTEALRHAAEFWRSCHEQLYNKFRQFQQAMNGVPEGVREQHTVLRLTVNALSLMSERLNLIQRMLTDLHNDMMSRRS</sequence>
<name>A0A7J6D363_9TELE</name>
<evidence type="ECO:0000313" key="1">
    <source>
        <dbReference type="EMBL" id="KAF4113660.1"/>
    </source>
</evidence>
<accession>A0A7J6D363</accession>
<protein>
    <submittedName>
        <fullName evidence="1">Uncharacterized protein</fullName>
    </submittedName>
</protein>
<reference evidence="1 2" key="1">
    <citation type="submission" date="2020-04" db="EMBL/GenBank/DDBJ databases">
        <title>Chromosome-level genome assembly of a cyprinid fish Onychostoma macrolepis by integration of Nanopore Sequencing, Bionano and Hi-C technology.</title>
        <authorList>
            <person name="Wang D."/>
        </authorList>
    </citation>
    <scope>NUCLEOTIDE SEQUENCE [LARGE SCALE GENOMIC DNA]</scope>
    <source>
        <strain evidence="1">SWU-2019</strain>
        <tissue evidence="1">Muscle</tissue>
    </source>
</reference>
<proteinExistence type="predicted"/>